<dbReference type="CDD" id="cd22191">
    <property type="entry name" value="DPBB_RlpA_EXP_N-like"/>
    <property type="match status" value="1"/>
</dbReference>
<evidence type="ECO:0000313" key="5">
    <source>
        <dbReference type="Proteomes" id="UP000799118"/>
    </source>
</evidence>
<proteinExistence type="predicted"/>
<name>A0A6A4ITG9_9AGAR</name>
<keyword evidence="5" id="KW-1185">Reference proteome</keyword>
<dbReference type="Proteomes" id="UP000799118">
    <property type="component" value="Unassembled WGS sequence"/>
</dbReference>
<dbReference type="OrthoDB" id="623670at2759"/>
<gene>
    <name evidence="4" type="ORF">BT96DRAFT_804687</name>
</gene>
<feature type="signal peptide" evidence="2">
    <location>
        <begin position="1"/>
        <end position="19"/>
    </location>
</feature>
<feature type="chain" id="PRO_5025612581" evidence="2">
    <location>
        <begin position="20"/>
        <end position="186"/>
    </location>
</feature>
<evidence type="ECO:0000259" key="3">
    <source>
        <dbReference type="Pfam" id="PF03330"/>
    </source>
</evidence>
<dbReference type="Gene3D" id="2.40.40.10">
    <property type="entry name" value="RlpA-like domain"/>
    <property type="match status" value="1"/>
</dbReference>
<evidence type="ECO:0000256" key="2">
    <source>
        <dbReference type="SAM" id="SignalP"/>
    </source>
</evidence>
<dbReference type="EMBL" id="ML769384">
    <property type="protein sequence ID" value="KAE9411034.1"/>
    <property type="molecule type" value="Genomic_DNA"/>
</dbReference>
<feature type="domain" description="RlpA-like protein double-psi beta-barrel" evidence="3">
    <location>
        <begin position="133"/>
        <end position="181"/>
    </location>
</feature>
<reference evidence="4" key="1">
    <citation type="journal article" date="2019" name="Environ. Microbiol.">
        <title>Fungal ecological strategies reflected in gene transcription - a case study of two litter decomposers.</title>
        <authorList>
            <person name="Barbi F."/>
            <person name="Kohler A."/>
            <person name="Barry K."/>
            <person name="Baskaran P."/>
            <person name="Daum C."/>
            <person name="Fauchery L."/>
            <person name="Ihrmark K."/>
            <person name="Kuo A."/>
            <person name="LaButti K."/>
            <person name="Lipzen A."/>
            <person name="Morin E."/>
            <person name="Grigoriev I.V."/>
            <person name="Henrissat B."/>
            <person name="Lindahl B."/>
            <person name="Martin F."/>
        </authorList>
    </citation>
    <scope>NUCLEOTIDE SEQUENCE</scope>
    <source>
        <strain evidence="4">JB14</strain>
    </source>
</reference>
<dbReference type="InterPro" id="IPR009009">
    <property type="entry name" value="RlpA-like_DPBB"/>
</dbReference>
<dbReference type="AlphaFoldDB" id="A0A6A4ITG9"/>
<keyword evidence="1 2" id="KW-0732">Signal</keyword>
<dbReference type="Pfam" id="PF03330">
    <property type="entry name" value="DPBB_1"/>
    <property type="match status" value="1"/>
</dbReference>
<dbReference type="PANTHER" id="PTHR31836:SF28">
    <property type="entry name" value="SRCR DOMAIN-CONTAINING PROTEIN-RELATED"/>
    <property type="match status" value="1"/>
</dbReference>
<evidence type="ECO:0000256" key="1">
    <source>
        <dbReference type="ARBA" id="ARBA00022729"/>
    </source>
</evidence>
<evidence type="ECO:0000313" key="4">
    <source>
        <dbReference type="EMBL" id="KAE9411034.1"/>
    </source>
</evidence>
<accession>A0A6A4ITG9</accession>
<dbReference type="SUPFAM" id="SSF50685">
    <property type="entry name" value="Barwin-like endoglucanases"/>
    <property type="match status" value="1"/>
</dbReference>
<sequence>MSFAKSVVLLLSAFTCVQAVATPHAIRNAHHHRAVAHRAAPTTENLTPIAIPAKKRDLRKRSLTKRCQARPSLSATSSSQALCSSNTHFSAGLGACGITNTDTDYICAVSEALFDIYPGYNGVNPNSNPVCGRQITASYQGKSVTVTVTDRCTGCDETSLDFSPSAFSTLADQSLGRIDITWEWAS</sequence>
<organism evidence="4 5">
    <name type="scientific">Gymnopus androsaceus JB14</name>
    <dbReference type="NCBI Taxonomy" id="1447944"/>
    <lineage>
        <taxon>Eukaryota</taxon>
        <taxon>Fungi</taxon>
        <taxon>Dikarya</taxon>
        <taxon>Basidiomycota</taxon>
        <taxon>Agaricomycotina</taxon>
        <taxon>Agaricomycetes</taxon>
        <taxon>Agaricomycetidae</taxon>
        <taxon>Agaricales</taxon>
        <taxon>Marasmiineae</taxon>
        <taxon>Omphalotaceae</taxon>
        <taxon>Gymnopus</taxon>
    </lineage>
</organism>
<dbReference type="InterPro" id="IPR051477">
    <property type="entry name" value="Expansin_CellWall"/>
</dbReference>
<dbReference type="InterPro" id="IPR036908">
    <property type="entry name" value="RlpA-like_sf"/>
</dbReference>
<dbReference type="PANTHER" id="PTHR31836">
    <property type="match status" value="1"/>
</dbReference>
<protein>
    <submittedName>
        <fullName evidence="4">Dag7 protein</fullName>
    </submittedName>
</protein>